<dbReference type="PROSITE" id="PS51746">
    <property type="entry name" value="PPM_2"/>
    <property type="match status" value="1"/>
</dbReference>
<dbReference type="Pfam" id="PF13672">
    <property type="entry name" value="PP2C_2"/>
    <property type="match status" value="1"/>
</dbReference>
<protein>
    <submittedName>
        <fullName evidence="2">Protein phosphatase 2C domain-containing protein</fullName>
    </submittedName>
</protein>
<dbReference type="SUPFAM" id="SSF81606">
    <property type="entry name" value="PP2C-like"/>
    <property type="match status" value="1"/>
</dbReference>
<sequence length="286" mass="30025">MQPSLATQAAPSMSNWKQLTPSIYHRLSFGCAYGLTDVGLVRQSNEDNFLIDAQLNLVAVADGMGGHEGGEIAARLALETLRDALSAAAPTQACPGDAFDPDATWQDEHMPAIVAVHEAVDAANARVYGANADNGLGEGGGMGTTLTGFRQSLPGGPLVVFHVGDSRLYRYRDGELAVLTRDQTLYQQALEAGVSGDFPPRNLLLQAIGPMAAVTPDVKATTPHPGDLYLLCSDGLYGNTPHAAIERVLAGAHAQSLEQCCAELVALAKAHGSRDNITAVLALVER</sequence>
<evidence type="ECO:0000259" key="1">
    <source>
        <dbReference type="PROSITE" id="PS51746"/>
    </source>
</evidence>
<evidence type="ECO:0000313" key="2">
    <source>
        <dbReference type="EMBL" id="MCS0581138.1"/>
    </source>
</evidence>
<accession>A0ABT1ZMJ3</accession>
<dbReference type="InterPro" id="IPR036457">
    <property type="entry name" value="PPM-type-like_dom_sf"/>
</dbReference>
<comment type="caution">
    <text evidence="2">The sequence shown here is derived from an EMBL/GenBank/DDBJ whole genome shotgun (WGS) entry which is preliminary data.</text>
</comment>
<dbReference type="SMART" id="SM00331">
    <property type="entry name" value="PP2C_SIG"/>
    <property type="match status" value="1"/>
</dbReference>
<organism evidence="2 3">
    <name type="scientific">Massilia pinisoli</name>
    <dbReference type="NCBI Taxonomy" id="1772194"/>
    <lineage>
        <taxon>Bacteria</taxon>
        <taxon>Pseudomonadati</taxon>
        <taxon>Pseudomonadota</taxon>
        <taxon>Betaproteobacteria</taxon>
        <taxon>Burkholderiales</taxon>
        <taxon>Oxalobacteraceae</taxon>
        <taxon>Telluria group</taxon>
        <taxon>Massilia</taxon>
    </lineage>
</organism>
<dbReference type="Proteomes" id="UP001204151">
    <property type="component" value="Unassembled WGS sequence"/>
</dbReference>
<dbReference type="PANTHER" id="PTHR47992">
    <property type="entry name" value="PROTEIN PHOSPHATASE"/>
    <property type="match status" value="1"/>
</dbReference>
<gene>
    <name evidence="2" type="ORF">NX784_06000</name>
</gene>
<name>A0ABT1ZMJ3_9BURK</name>
<dbReference type="Gene3D" id="3.60.40.10">
    <property type="entry name" value="PPM-type phosphatase domain"/>
    <property type="match status" value="1"/>
</dbReference>
<dbReference type="RefSeq" id="WP_258815754.1">
    <property type="nucleotide sequence ID" value="NZ_JANUGW010000003.1"/>
</dbReference>
<evidence type="ECO:0000313" key="3">
    <source>
        <dbReference type="Proteomes" id="UP001204151"/>
    </source>
</evidence>
<dbReference type="SMART" id="SM00332">
    <property type="entry name" value="PP2Cc"/>
    <property type="match status" value="1"/>
</dbReference>
<dbReference type="InterPro" id="IPR001932">
    <property type="entry name" value="PPM-type_phosphatase-like_dom"/>
</dbReference>
<reference evidence="2 3" key="1">
    <citation type="submission" date="2022-08" db="EMBL/GenBank/DDBJ databases">
        <title>Reclassification of Massilia species as members of the genera Telluria, Duganella, Pseudoduganella, Mokoshia gen. nov. and Zemynaea gen. nov. using orthogonal and non-orthogonal genome-based approaches.</title>
        <authorList>
            <person name="Bowman J.P."/>
        </authorList>
    </citation>
    <scope>NUCLEOTIDE SEQUENCE [LARGE SCALE GENOMIC DNA]</scope>
    <source>
        <strain evidence="2 3">JCM 31316</strain>
    </source>
</reference>
<dbReference type="InterPro" id="IPR015655">
    <property type="entry name" value="PP2C"/>
</dbReference>
<keyword evidence="3" id="KW-1185">Reference proteome</keyword>
<proteinExistence type="predicted"/>
<dbReference type="CDD" id="cd00143">
    <property type="entry name" value="PP2Cc"/>
    <property type="match status" value="1"/>
</dbReference>
<feature type="domain" description="PPM-type phosphatase" evidence="1">
    <location>
        <begin position="32"/>
        <end position="284"/>
    </location>
</feature>
<dbReference type="EMBL" id="JANUGW010000003">
    <property type="protein sequence ID" value="MCS0581138.1"/>
    <property type="molecule type" value="Genomic_DNA"/>
</dbReference>